<comment type="caution">
    <text evidence="3">The sequence shown here is derived from an EMBL/GenBank/DDBJ whole genome shotgun (WGS) entry which is preliminary data.</text>
</comment>
<dbReference type="InterPro" id="IPR006805">
    <property type="entry name" value="Anth_synth_I_N"/>
</dbReference>
<dbReference type="PANTHER" id="PTHR11236">
    <property type="entry name" value="AMINOBENZOATE/ANTHRANILATE SYNTHASE"/>
    <property type="match status" value="1"/>
</dbReference>
<dbReference type="InterPro" id="IPR019999">
    <property type="entry name" value="Anth_synth_I-like"/>
</dbReference>
<dbReference type="STRING" id="200324.A0A2N5SC95"/>
<dbReference type="PANTHER" id="PTHR11236:SF9">
    <property type="entry name" value="ANTHRANILATE SYNTHASE COMPONENT 1"/>
    <property type="match status" value="1"/>
</dbReference>
<dbReference type="InterPro" id="IPR015890">
    <property type="entry name" value="Chorismate_C"/>
</dbReference>
<evidence type="ECO:0000313" key="8">
    <source>
        <dbReference type="Proteomes" id="UP000235392"/>
    </source>
</evidence>
<evidence type="ECO:0000259" key="2">
    <source>
        <dbReference type="Pfam" id="PF04715"/>
    </source>
</evidence>
<reference evidence="7 8" key="1">
    <citation type="submission" date="2017-11" db="EMBL/GenBank/DDBJ databases">
        <title>De novo assembly and phasing of dikaryotic genomes from two isolates of Puccinia coronata f. sp. avenae, the causal agent of oat crown rust.</title>
        <authorList>
            <person name="Miller M.E."/>
            <person name="Zhang Y."/>
            <person name="Omidvar V."/>
            <person name="Sperschneider J."/>
            <person name="Schwessinger B."/>
            <person name="Raley C."/>
            <person name="Palmer J.M."/>
            <person name="Garnica D."/>
            <person name="Upadhyaya N."/>
            <person name="Rathjen J."/>
            <person name="Taylor J.M."/>
            <person name="Park R.F."/>
            <person name="Dodds P.N."/>
            <person name="Hirsch C.D."/>
            <person name="Kianian S.F."/>
            <person name="Figueroa M."/>
        </authorList>
    </citation>
    <scope>NUCLEOTIDE SEQUENCE [LARGE SCALE GENOMIC DNA]</scope>
    <source>
        <strain evidence="3">12NC29</strain>
        <strain evidence="4">12SD80</strain>
    </source>
</reference>
<sequence>MRWVHVRRMAKMESHLRRVLLLPNPLRIDCCFRSASIFQGQSARVHCSQELPPIWASLPQIGLFIEPQDASYDGLVDLKKKGHRLLEYRNSTSCSFAGPSKRVLPEVHPARPVSIQLKSAMSPSTIPPLSVDLDRYQFEPTLEDARNLIITQKRGNCLPICVSLPADLLTPVAAYLKLTNGAQCRSEISSSASDQTVEGVESFLLESVVAGSHQARYSFVGSNPSRVLRTGEKYTITGDPLIPLEEELNQYKYIPVPGIPPFTGGAIGYVSYDCVFHFEPTTRRPLSDPIGMAESAFMICDTVVVFDHTFQTVKVVSNLIIPSASSATPDQVREAYERAKAKIIDICNLLESSHVPQLEQEPIPPKEERQPAVSNVGKEGYERFVSSLKENICQGDIIQAVPSQRLKKETRLHPFNVYRHLRRLNPSPYMFYINCGQAVQLIGASPECLCKVSPGGVVENHAIAGTIQRGKNLAEDEVLAKELLGSIKDRAEHVMLVDLARNDVNRVCRPETVNVDSLMAVEKFSHVMHLTSQVSGVLREGLTRFDAFRSIFPAGTVSGAPKLKAITLVAELEKERRGSYAGSVGRFNFEESAMDTCIAIRTMVAKDGVIYLQAGGGIVHDSVEEDEYVETLNKLKANVTCIESAEDYYYKVQELSRAAKRAS</sequence>
<dbReference type="EMBL" id="PGCI01000604">
    <property type="protein sequence ID" value="PLW24779.1"/>
    <property type="molecule type" value="Genomic_DNA"/>
</dbReference>
<gene>
    <name evidence="5" type="ORF">PCANC_06881</name>
    <name evidence="3" type="ORF">PCANC_23336</name>
    <name evidence="6" type="ORF">PCASD_00316</name>
    <name evidence="4" type="ORF">PCASD_05184</name>
</gene>
<evidence type="ECO:0000259" key="1">
    <source>
        <dbReference type="Pfam" id="PF00425"/>
    </source>
</evidence>
<evidence type="ECO:0000313" key="7">
    <source>
        <dbReference type="Proteomes" id="UP000235388"/>
    </source>
</evidence>
<protein>
    <recommendedName>
        <fullName evidence="9">Anthranilate synthase</fullName>
    </recommendedName>
</protein>
<dbReference type="Proteomes" id="UP000235392">
    <property type="component" value="Unassembled WGS sequence"/>
</dbReference>
<dbReference type="Proteomes" id="UP000235388">
    <property type="component" value="Unassembled WGS sequence"/>
</dbReference>
<dbReference type="Pfam" id="PF04715">
    <property type="entry name" value="Anth_synt_I_N"/>
    <property type="match status" value="1"/>
</dbReference>
<evidence type="ECO:0000313" key="4">
    <source>
        <dbReference type="EMBL" id="PLW24779.1"/>
    </source>
</evidence>
<feature type="domain" description="Anthranilate synthase component I N-terminal" evidence="2">
    <location>
        <begin position="200"/>
        <end position="314"/>
    </location>
</feature>
<organism evidence="3 7">
    <name type="scientific">Puccinia coronata f. sp. avenae</name>
    <dbReference type="NCBI Taxonomy" id="200324"/>
    <lineage>
        <taxon>Eukaryota</taxon>
        <taxon>Fungi</taxon>
        <taxon>Dikarya</taxon>
        <taxon>Basidiomycota</taxon>
        <taxon>Pucciniomycotina</taxon>
        <taxon>Pucciniomycetes</taxon>
        <taxon>Pucciniales</taxon>
        <taxon>Pucciniaceae</taxon>
        <taxon>Puccinia</taxon>
    </lineage>
</organism>
<proteinExistence type="predicted"/>
<dbReference type="GO" id="GO:0000162">
    <property type="term" value="P:L-tryptophan biosynthetic process"/>
    <property type="evidence" value="ECO:0007669"/>
    <property type="project" value="TreeGrafter"/>
</dbReference>
<feature type="domain" description="Chorismate-utilising enzyme C-terminal" evidence="1">
    <location>
        <begin position="378"/>
        <end position="634"/>
    </location>
</feature>
<dbReference type="AlphaFoldDB" id="A0A2N5SC95"/>
<dbReference type="OrthoDB" id="1865897at2759"/>
<evidence type="ECO:0000313" key="6">
    <source>
        <dbReference type="EMBL" id="PLW51536.1"/>
    </source>
</evidence>
<evidence type="ECO:0000313" key="3">
    <source>
        <dbReference type="EMBL" id="PLW10829.1"/>
    </source>
</evidence>
<keyword evidence="7" id="KW-1185">Reference proteome</keyword>
<dbReference type="Gene3D" id="3.60.120.10">
    <property type="entry name" value="Anthranilate synthase"/>
    <property type="match status" value="1"/>
</dbReference>
<evidence type="ECO:0000313" key="5">
    <source>
        <dbReference type="EMBL" id="PLW49204.1"/>
    </source>
</evidence>
<dbReference type="EMBL" id="PGCI01000005">
    <property type="protein sequence ID" value="PLW51536.1"/>
    <property type="molecule type" value="Genomic_DNA"/>
</dbReference>
<dbReference type="Pfam" id="PF00425">
    <property type="entry name" value="Chorismate_bind"/>
    <property type="match status" value="1"/>
</dbReference>
<dbReference type="EMBL" id="PGCJ01000097">
    <property type="protein sequence ID" value="PLW49204.1"/>
    <property type="molecule type" value="Genomic_DNA"/>
</dbReference>
<evidence type="ECO:0008006" key="9">
    <source>
        <dbReference type="Google" id="ProtNLM"/>
    </source>
</evidence>
<accession>A0A2N5SC95</accession>
<dbReference type="EMBL" id="PGCJ01001044">
    <property type="protein sequence ID" value="PLW10829.1"/>
    <property type="molecule type" value="Genomic_DNA"/>
</dbReference>
<dbReference type="InterPro" id="IPR005801">
    <property type="entry name" value="ADC_synthase"/>
</dbReference>
<dbReference type="PRINTS" id="PR00095">
    <property type="entry name" value="ANTSNTHASEI"/>
</dbReference>
<name>A0A2N5SC95_9BASI</name>
<dbReference type="SUPFAM" id="SSF56322">
    <property type="entry name" value="ADC synthase"/>
    <property type="match status" value="1"/>
</dbReference>